<feature type="chain" id="PRO_5008771227" description="GTP cyclohydrolase II" evidence="8">
    <location>
        <begin position="24"/>
        <end position="350"/>
    </location>
</feature>
<evidence type="ECO:0000313" key="11">
    <source>
        <dbReference type="EnsemblProtists" id="EKX46409"/>
    </source>
</evidence>
<dbReference type="AlphaFoldDB" id="L1JE47"/>
<dbReference type="eggNOG" id="KOG1284">
    <property type="taxonomic scope" value="Eukaryota"/>
</dbReference>
<accession>L1JE47</accession>
<dbReference type="InterPro" id="IPR036144">
    <property type="entry name" value="RibA-like_sf"/>
</dbReference>
<dbReference type="KEGG" id="gtt:GUITHDRAFT_86681"/>
<keyword evidence="5" id="KW-0378">Hydrolase</keyword>
<evidence type="ECO:0000256" key="1">
    <source>
        <dbReference type="ARBA" id="ARBA00005104"/>
    </source>
</evidence>
<dbReference type="PANTHER" id="PTHR21327:SF47">
    <property type="entry name" value="GTP CYCLOHYDROLASE II DOMAIN-CONTAINING PROTEIN"/>
    <property type="match status" value="1"/>
</dbReference>
<dbReference type="GO" id="GO:0005829">
    <property type="term" value="C:cytosol"/>
    <property type="evidence" value="ECO:0007669"/>
    <property type="project" value="TreeGrafter"/>
</dbReference>
<keyword evidence="12" id="KW-1185">Reference proteome</keyword>
<name>L1JE47_GUITC</name>
<feature type="domain" description="GTP cyclohydrolase II" evidence="9">
    <location>
        <begin position="141"/>
        <end position="316"/>
    </location>
</feature>
<evidence type="ECO:0000256" key="7">
    <source>
        <dbReference type="ARBA" id="ARBA00049295"/>
    </source>
</evidence>
<dbReference type="HOGENOM" id="CLU_793318_0_0_1"/>
<dbReference type="GO" id="GO:0005525">
    <property type="term" value="F:GTP binding"/>
    <property type="evidence" value="ECO:0007669"/>
    <property type="project" value="UniProtKB-KW"/>
</dbReference>
<evidence type="ECO:0000259" key="9">
    <source>
        <dbReference type="Pfam" id="PF00925"/>
    </source>
</evidence>
<dbReference type="EC" id="3.5.4.25" evidence="2"/>
<dbReference type="EnsemblProtists" id="EKX46409">
    <property type="protein sequence ID" value="EKX46409"/>
    <property type="gene ID" value="GUITHDRAFT_86681"/>
</dbReference>
<evidence type="ECO:0000313" key="10">
    <source>
        <dbReference type="EMBL" id="EKX46409.1"/>
    </source>
</evidence>
<reference evidence="12" key="2">
    <citation type="submission" date="2012-11" db="EMBL/GenBank/DDBJ databases">
        <authorList>
            <person name="Kuo A."/>
            <person name="Curtis B.A."/>
            <person name="Tanifuji G."/>
            <person name="Burki F."/>
            <person name="Gruber A."/>
            <person name="Irimia M."/>
            <person name="Maruyama S."/>
            <person name="Arias M.C."/>
            <person name="Ball S.G."/>
            <person name="Gile G.H."/>
            <person name="Hirakawa Y."/>
            <person name="Hopkins J.F."/>
            <person name="Rensing S.A."/>
            <person name="Schmutz J."/>
            <person name="Symeonidi A."/>
            <person name="Elias M."/>
            <person name="Eveleigh R.J."/>
            <person name="Herman E.K."/>
            <person name="Klute M.J."/>
            <person name="Nakayama T."/>
            <person name="Obornik M."/>
            <person name="Reyes-Prieto A."/>
            <person name="Armbrust E.V."/>
            <person name="Aves S.J."/>
            <person name="Beiko R.G."/>
            <person name="Coutinho P."/>
            <person name="Dacks J.B."/>
            <person name="Durnford D.G."/>
            <person name="Fast N.M."/>
            <person name="Green B.R."/>
            <person name="Grisdale C."/>
            <person name="Hempe F."/>
            <person name="Henrissat B."/>
            <person name="Hoppner M.P."/>
            <person name="Ishida K.-I."/>
            <person name="Kim E."/>
            <person name="Koreny L."/>
            <person name="Kroth P.G."/>
            <person name="Liu Y."/>
            <person name="Malik S.-B."/>
            <person name="Maier U.G."/>
            <person name="McRose D."/>
            <person name="Mock T."/>
            <person name="Neilson J.A."/>
            <person name="Onodera N.T."/>
            <person name="Poole A.M."/>
            <person name="Pritham E.J."/>
            <person name="Richards T.A."/>
            <person name="Rocap G."/>
            <person name="Roy S.W."/>
            <person name="Sarai C."/>
            <person name="Schaack S."/>
            <person name="Shirato S."/>
            <person name="Slamovits C.H."/>
            <person name="Spencer D.F."/>
            <person name="Suzuki S."/>
            <person name="Worden A.Z."/>
            <person name="Zauner S."/>
            <person name="Barry K."/>
            <person name="Bell C."/>
            <person name="Bharti A.K."/>
            <person name="Crow J.A."/>
            <person name="Grimwood J."/>
            <person name="Kramer R."/>
            <person name="Lindquist E."/>
            <person name="Lucas S."/>
            <person name="Salamov A."/>
            <person name="McFadden G.I."/>
            <person name="Lane C.E."/>
            <person name="Keeling P.J."/>
            <person name="Gray M.W."/>
            <person name="Grigoriev I.V."/>
            <person name="Archibald J.M."/>
        </authorList>
    </citation>
    <scope>NUCLEOTIDE SEQUENCE</scope>
    <source>
        <strain evidence="12">CCMP2712</strain>
    </source>
</reference>
<feature type="signal peptide" evidence="8">
    <location>
        <begin position="1"/>
        <end position="23"/>
    </location>
</feature>
<keyword evidence="6" id="KW-0342">GTP-binding</keyword>
<comment type="pathway">
    <text evidence="1">Cofactor biosynthesis; riboflavin biosynthesis.</text>
</comment>
<dbReference type="Gene3D" id="3.40.50.10990">
    <property type="entry name" value="GTP cyclohydrolase II"/>
    <property type="match status" value="1"/>
</dbReference>
<reference evidence="11" key="3">
    <citation type="submission" date="2015-06" db="UniProtKB">
        <authorList>
            <consortium name="EnsemblProtists"/>
        </authorList>
    </citation>
    <scope>IDENTIFICATION</scope>
</reference>
<evidence type="ECO:0000256" key="6">
    <source>
        <dbReference type="ARBA" id="ARBA00023134"/>
    </source>
</evidence>
<evidence type="ECO:0000256" key="4">
    <source>
        <dbReference type="ARBA" id="ARBA00022741"/>
    </source>
</evidence>
<reference evidence="10 12" key="1">
    <citation type="journal article" date="2012" name="Nature">
        <title>Algal genomes reveal evolutionary mosaicism and the fate of nucleomorphs.</title>
        <authorList>
            <consortium name="DOE Joint Genome Institute"/>
            <person name="Curtis B.A."/>
            <person name="Tanifuji G."/>
            <person name="Burki F."/>
            <person name="Gruber A."/>
            <person name="Irimia M."/>
            <person name="Maruyama S."/>
            <person name="Arias M.C."/>
            <person name="Ball S.G."/>
            <person name="Gile G.H."/>
            <person name="Hirakawa Y."/>
            <person name="Hopkins J.F."/>
            <person name="Kuo A."/>
            <person name="Rensing S.A."/>
            <person name="Schmutz J."/>
            <person name="Symeonidi A."/>
            <person name="Elias M."/>
            <person name="Eveleigh R.J."/>
            <person name="Herman E.K."/>
            <person name="Klute M.J."/>
            <person name="Nakayama T."/>
            <person name="Obornik M."/>
            <person name="Reyes-Prieto A."/>
            <person name="Armbrust E.V."/>
            <person name="Aves S.J."/>
            <person name="Beiko R.G."/>
            <person name="Coutinho P."/>
            <person name="Dacks J.B."/>
            <person name="Durnford D.G."/>
            <person name="Fast N.M."/>
            <person name="Green B.R."/>
            <person name="Grisdale C.J."/>
            <person name="Hempel F."/>
            <person name="Henrissat B."/>
            <person name="Hoppner M.P."/>
            <person name="Ishida K."/>
            <person name="Kim E."/>
            <person name="Koreny L."/>
            <person name="Kroth P.G."/>
            <person name="Liu Y."/>
            <person name="Malik S.B."/>
            <person name="Maier U.G."/>
            <person name="McRose D."/>
            <person name="Mock T."/>
            <person name="Neilson J.A."/>
            <person name="Onodera N.T."/>
            <person name="Poole A.M."/>
            <person name="Pritham E.J."/>
            <person name="Richards T.A."/>
            <person name="Rocap G."/>
            <person name="Roy S.W."/>
            <person name="Sarai C."/>
            <person name="Schaack S."/>
            <person name="Shirato S."/>
            <person name="Slamovits C.H."/>
            <person name="Spencer D.F."/>
            <person name="Suzuki S."/>
            <person name="Worden A.Z."/>
            <person name="Zauner S."/>
            <person name="Barry K."/>
            <person name="Bell C."/>
            <person name="Bharti A.K."/>
            <person name="Crow J.A."/>
            <person name="Grimwood J."/>
            <person name="Kramer R."/>
            <person name="Lindquist E."/>
            <person name="Lucas S."/>
            <person name="Salamov A."/>
            <person name="McFadden G.I."/>
            <person name="Lane C.E."/>
            <person name="Keeling P.J."/>
            <person name="Gray M.W."/>
            <person name="Grigoriev I.V."/>
            <person name="Archibald J.M."/>
        </authorList>
    </citation>
    <scope>NUCLEOTIDE SEQUENCE</scope>
    <source>
        <strain evidence="10 12">CCMP2712</strain>
    </source>
</reference>
<dbReference type="NCBIfam" id="NF001591">
    <property type="entry name" value="PRK00393.1"/>
    <property type="match status" value="1"/>
</dbReference>
<evidence type="ECO:0000313" key="12">
    <source>
        <dbReference type="Proteomes" id="UP000011087"/>
    </source>
</evidence>
<comment type="catalytic activity">
    <reaction evidence="7">
        <text>GTP + 4 H2O = 2,5-diamino-6-hydroxy-4-(5-phosphoribosylamino)-pyrimidine + formate + 2 phosphate + 3 H(+)</text>
        <dbReference type="Rhea" id="RHEA:23704"/>
        <dbReference type="ChEBI" id="CHEBI:15377"/>
        <dbReference type="ChEBI" id="CHEBI:15378"/>
        <dbReference type="ChEBI" id="CHEBI:15740"/>
        <dbReference type="ChEBI" id="CHEBI:37565"/>
        <dbReference type="ChEBI" id="CHEBI:43474"/>
        <dbReference type="ChEBI" id="CHEBI:58614"/>
        <dbReference type="EC" id="3.5.4.25"/>
    </reaction>
</comment>
<dbReference type="InterPro" id="IPR032677">
    <property type="entry name" value="GTP_cyclohydro_II"/>
</dbReference>
<gene>
    <name evidence="10" type="ORF">GUITHDRAFT_86681</name>
</gene>
<dbReference type="GeneID" id="17303246"/>
<dbReference type="OrthoDB" id="60371at2759"/>
<protein>
    <recommendedName>
        <fullName evidence="2">GTP cyclohydrolase II</fullName>
        <ecNumber evidence="2">3.5.4.25</ecNumber>
    </recommendedName>
</protein>
<evidence type="ECO:0000256" key="3">
    <source>
        <dbReference type="ARBA" id="ARBA00022619"/>
    </source>
</evidence>
<dbReference type="STRING" id="905079.L1JE47"/>
<dbReference type="PaxDb" id="55529-EKX46409"/>
<sequence length="350" mass="39287">MNRGWKRFLPFLLGFAFSLQTESMASLSVEQPAGAACFCWFRPALLEGNRLRGIPMGVKESRGLKGRESTCWQMLHGGDRHADRRVRAKLSHISSFLSSGKRWMDGKLPTKTFASTISGGVCTDGSDDEFHYPEGSTKFIAECELPTDRGVFRMRAYRYKGAKVVIREGERVLEWTEMEPVVIYKQAKKFVDPVAVRVHDQCYTSEVLGSKRCDCKEQLDLALDYINQFGGALIYMPQEGRGIGLANKVAAYHLQDGGLDTVDANRQLAGFGDDERSYECIPYILEDMGIKSIQLMTNNPFKIRQLSELGVTIAGTKPHVVKPNVYNEKYLRAKVMSRDGSCLVGVLRCR</sequence>
<keyword evidence="4" id="KW-0547">Nucleotide-binding</keyword>
<evidence type="ECO:0000256" key="8">
    <source>
        <dbReference type="SAM" id="SignalP"/>
    </source>
</evidence>
<keyword evidence="3" id="KW-0686">Riboflavin biosynthesis</keyword>
<keyword evidence="8" id="KW-0732">Signal</keyword>
<dbReference type="GO" id="GO:0003935">
    <property type="term" value="F:GTP cyclohydrolase II activity"/>
    <property type="evidence" value="ECO:0007669"/>
    <property type="project" value="UniProtKB-EC"/>
</dbReference>
<proteinExistence type="predicted"/>
<dbReference type="PANTHER" id="PTHR21327">
    <property type="entry name" value="GTP CYCLOHYDROLASE II-RELATED"/>
    <property type="match status" value="1"/>
</dbReference>
<dbReference type="Pfam" id="PF00925">
    <property type="entry name" value="GTP_cyclohydro2"/>
    <property type="match status" value="1"/>
</dbReference>
<dbReference type="InterPro" id="IPR000926">
    <property type="entry name" value="RibA"/>
</dbReference>
<dbReference type="RefSeq" id="XP_005833389.1">
    <property type="nucleotide sequence ID" value="XM_005833332.1"/>
</dbReference>
<evidence type="ECO:0000256" key="2">
    <source>
        <dbReference type="ARBA" id="ARBA00012762"/>
    </source>
</evidence>
<dbReference type="CDD" id="cd00641">
    <property type="entry name" value="GTP_cyclohydro2"/>
    <property type="match status" value="1"/>
</dbReference>
<dbReference type="SUPFAM" id="SSF142695">
    <property type="entry name" value="RibA-like"/>
    <property type="match status" value="1"/>
</dbReference>
<dbReference type="EMBL" id="JH992994">
    <property type="protein sequence ID" value="EKX46409.1"/>
    <property type="molecule type" value="Genomic_DNA"/>
</dbReference>
<evidence type="ECO:0000256" key="5">
    <source>
        <dbReference type="ARBA" id="ARBA00022801"/>
    </source>
</evidence>
<dbReference type="Proteomes" id="UP000011087">
    <property type="component" value="Unassembled WGS sequence"/>
</dbReference>
<dbReference type="GO" id="GO:0008686">
    <property type="term" value="F:3,4-dihydroxy-2-butanone-4-phosphate synthase activity"/>
    <property type="evidence" value="ECO:0007669"/>
    <property type="project" value="TreeGrafter"/>
</dbReference>
<organism evidence="10">
    <name type="scientific">Guillardia theta (strain CCMP2712)</name>
    <name type="common">Cryptophyte</name>
    <dbReference type="NCBI Taxonomy" id="905079"/>
    <lineage>
        <taxon>Eukaryota</taxon>
        <taxon>Cryptophyceae</taxon>
        <taxon>Pyrenomonadales</taxon>
        <taxon>Geminigeraceae</taxon>
        <taxon>Guillardia</taxon>
    </lineage>
</organism>
<dbReference type="GO" id="GO:0009231">
    <property type="term" value="P:riboflavin biosynthetic process"/>
    <property type="evidence" value="ECO:0007669"/>
    <property type="project" value="UniProtKB-KW"/>
</dbReference>